<evidence type="ECO:0000256" key="3">
    <source>
        <dbReference type="ARBA" id="ARBA00023157"/>
    </source>
</evidence>
<dbReference type="Gene3D" id="2.10.25.10">
    <property type="entry name" value="Laminin"/>
    <property type="match status" value="5"/>
</dbReference>
<accession>D8LET9</accession>
<dbReference type="eggNOG" id="KOG1218">
    <property type="taxonomic scope" value="Eukaryota"/>
</dbReference>
<dbReference type="AlphaFoldDB" id="D8LET9"/>
<dbReference type="EMBL" id="FN649736">
    <property type="protein sequence ID" value="CBN79759.1"/>
    <property type="molecule type" value="Genomic_DNA"/>
</dbReference>
<feature type="chain" id="PRO_5003117041" evidence="5">
    <location>
        <begin position="27"/>
        <end position="755"/>
    </location>
</feature>
<dbReference type="PROSITE" id="PS50026">
    <property type="entry name" value="EGF_3"/>
    <property type="match status" value="3"/>
</dbReference>
<keyword evidence="5" id="KW-0732">Signal</keyword>
<dbReference type="InterPro" id="IPR013111">
    <property type="entry name" value="EGF_extracell"/>
</dbReference>
<name>D8LET9_ECTSI</name>
<keyword evidence="8" id="KW-1185">Reference proteome</keyword>
<feature type="domain" description="EGF-like" evidence="6">
    <location>
        <begin position="82"/>
        <end position="116"/>
    </location>
</feature>
<dbReference type="PROSITE" id="PS01186">
    <property type="entry name" value="EGF_2"/>
    <property type="match status" value="4"/>
</dbReference>
<feature type="disulfide bond" evidence="4">
    <location>
        <begin position="55"/>
        <end position="64"/>
    </location>
</feature>
<evidence type="ECO:0000313" key="8">
    <source>
        <dbReference type="Proteomes" id="UP000002630"/>
    </source>
</evidence>
<dbReference type="SMART" id="SM00181">
    <property type="entry name" value="EGF"/>
    <property type="match status" value="5"/>
</dbReference>
<dbReference type="PROSITE" id="PS00022">
    <property type="entry name" value="EGF_1"/>
    <property type="match status" value="4"/>
</dbReference>
<keyword evidence="3 4" id="KW-1015">Disulfide bond</keyword>
<feature type="disulfide bond" evidence="4">
    <location>
        <begin position="384"/>
        <end position="393"/>
    </location>
</feature>
<dbReference type="InParanoid" id="D8LET9"/>
<organism evidence="7 8">
    <name type="scientific">Ectocarpus siliculosus</name>
    <name type="common">Brown alga</name>
    <name type="synonym">Conferva siliculosa</name>
    <dbReference type="NCBI Taxonomy" id="2880"/>
    <lineage>
        <taxon>Eukaryota</taxon>
        <taxon>Sar</taxon>
        <taxon>Stramenopiles</taxon>
        <taxon>Ochrophyta</taxon>
        <taxon>PX clade</taxon>
        <taxon>Phaeophyceae</taxon>
        <taxon>Ectocarpales</taxon>
        <taxon>Ectocarpaceae</taxon>
        <taxon>Ectocarpus</taxon>
    </lineage>
</organism>
<evidence type="ECO:0000313" key="7">
    <source>
        <dbReference type="EMBL" id="CBN79759.1"/>
    </source>
</evidence>
<dbReference type="PANTHER" id="PTHR11219:SF69">
    <property type="entry name" value="TENEURIN-A"/>
    <property type="match status" value="1"/>
</dbReference>
<feature type="disulfide bond" evidence="4">
    <location>
        <begin position="106"/>
        <end position="115"/>
    </location>
</feature>
<comment type="caution">
    <text evidence="4">Lacks conserved residue(s) required for the propagation of feature annotation.</text>
</comment>
<proteinExistence type="predicted"/>
<dbReference type="Pfam" id="PF07974">
    <property type="entry name" value="EGF_2"/>
    <property type="match status" value="1"/>
</dbReference>
<dbReference type="PANTHER" id="PTHR11219">
    <property type="entry name" value="TENEURIN AND N-ACETYLGLUCOSAMINE-1-PHOSPHODIESTER ALPHA-N-ACETYLGLUCOSAMINIDASE"/>
    <property type="match status" value="1"/>
</dbReference>
<dbReference type="InterPro" id="IPR051216">
    <property type="entry name" value="Teneurin"/>
</dbReference>
<evidence type="ECO:0000256" key="5">
    <source>
        <dbReference type="SAM" id="SignalP"/>
    </source>
</evidence>
<dbReference type="Pfam" id="PF23106">
    <property type="entry name" value="EGF_Teneurin"/>
    <property type="match status" value="1"/>
</dbReference>
<feature type="domain" description="EGF-like" evidence="6">
    <location>
        <begin position="25"/>
        <end position="65"/>
    </location>
</feature>
<evidence type="ECO:0000256" key="4">
    <source>
        <dbReference type="PROSITE-ProRule" id="PRU00076"/>
    </source>
</evidence>
<evidence type="ECO:0000259" key="6">
    <source>
        <dbReference type="PROSITE" id="PS50026"/>
    </source>
</evidence>
<dbReference type="OMA" id="KIYGCVC"/>
<gene>
    <name evidence="7" type="ORF">Esi_0014_0053</name>
</gene>
<evidence type="ECO:0000256" key="2">
    <source>
        <dbReference type="ARBA" id="ARBA00022737"/>
    </source>
</evidence>
<evidence type="ECO:0000256" key="1">
    <source>
        <dbReference type="ARBA" id="ARBA00022536"/>
    </source>
</evidence>
<dbReference type="PRINTS" id="PR00011">
    <property type="entry name" value="EGFLAMININ"/>
</dbReference>
<dbReference type="Proteomes" id="UP000002630">
    <property type="component" value="Linkage Group LG11"/>
</dbReference>
<keyword evidence="2" id="KW-0677">Repeat</keyword>
<keyword evidence="1 4" id="KW-0245">EGF-like domain</keyword>
<feature type="domain" description="EGF-like" evidence="6">
    <location>
        <begin position="358"/>
        <end position="394"/>
    </location>
</feature>
<dbReference type="STRING" id="2880.D8LET9"/>
<dbReference type="InterPro" id="IPR000742">
    <property type="entry name" value="EGF"/>
</dbReference>
<feature type="signal peptide" evidence="5">
    <location>
        <begin position="1"/>
        <end position="26"/>
    </location>
</feature>
<reference evidence="7 8" key="1">
    <citation type="journal article" date="2010" name="Nature">
        <title>The Ectocarpus genome and the independent evolution of multicellularity in brown algae.</title>
        <authorList>
            <person name="Cock J.M."/>
            <person name="Sterck L."/>
            <person name="Rouze P."/>
            <person name="Scornet D."/>
            <person name="Allen A.E."/>
            <person name="Amoutzias G."/>
            <person name="Anthouard V."/>
            <person name="Artiguenave F."/>
            <person name="Aury J.M."/>
            <person name="Badger J.H."/>
            <person name="Beszteri B."/>
            <person name="Billiau K."/>
            <person name="Bonnet E."/>
            <person name="Bothwell J.H."/>
            <person name="Bowler C."/>
            <person name="Boyen C."/>
            <person name="Brownlee C."/>
            <person name="Carrano C.J."/>
            <person name="Charrier B."/>
            <person name="Cho G.Y."/>
            <person name="Coelho S.M."/>
            <person name="Collen J."/>
            <person name="Corre E."/>
            <person name="Da Silva C."/>
            <person name="Delage L."/>
            <person name="Delaroque N."/>
            <person name="Dittami S.M."/>
            <person name="Doulbeau S."/>
            <person name="Elias M."/>
            <person name="Farnham G."/>
            <person name="Gachon C.M."/>
            <person name="Gschloessl B."/>
            <person name="Heesch S."/>
            <person name="Jabbari K."/>
            <person name="Jubin C."/>
            <person name="Kawai H."/>
            <person name="Kimura K."/>
            <person name="Kloareg B."/>
            <person name="Kupper F.C."/>
            <person name="Lang D."/>
            <person name="Le Bail A."/>
            <person name="Leblanc C."/>
            <person name="Lerouge P."/>
            <person name="Lohr M."/>
            <person name="Lopez P.J."/>
            <person name="Martens C."/>
            <person name="Maumus F."/>
            <person name="Michel G."/>
            <person name="Miranda-Saavedra D."/>
            <person name="Morales J."/>
            <person name="Moreau H."/>
            <person name="Motomura T."/>
            <person name="Nagasato C."/>
            <person name="Napoli C.A."/>
            <person name="Nelson D.R."/>
            <person name="Nyvall-Collen P."/>
            <person name="Peters A.F."/>
            <person name="Pommier C."/>
            <person name="Potin P."/>
            <person name="Poulain J."/>
            <person name="Quesneville H."/>
            <person name="Read B."/>
            <person name="Rensing S.A."/>
            <person name="Ritter A."/>
            <person name="Rousvoal S."/>
            <person name="Samanta M."/>
            <person name="Samson G."/>
            <person name="Schroeder D.C."/>
            <person name="Segurens B."/>
            <person name="Strittmatter M."/>
            <person name="Tonon T."/>
            <person name="Tregear J.W."/>
            <person name="Valentin K."/>
            <person name="von Dassow P."/>
            <person name="Yamagishi T."/>
            <person name="Van de Peer Y."/>
            <person name="Wincker P."/>
        </authorList>
    </citation>
    <scope>NUCLEOTIDE SEQUENCE [LARGE SCALE GENOMIC DNA]</scope>
    <source>
        <strain evidence="8">Ec32 / CCAP1310/4</strain>
    </source>
</reference>
<sequence>MVQPAARTAAAVVVTLLGLRASTVASQPCSPNLCSGHGSCESSKDGSTSARQCSCNTGWTGADCSLMLCPLGPAWSDKAKGTDDAHAPAECSNRGYCDRLEGVCVCDTGFEGQACGRRTCPKNCMNHGRCQSMAYFASVQDPGEGTVHAYDGDVWDAEMMYGCNCDAGYSGPMCSLRSCSVGDDPLTGTDEDPDGEQYNEQQELTCAATGGSFTLIFRGFTTAAIAYSASSEDVVDALQDLPSLYGSYDTAVSVQFSSSDTQACTSAGHSWTIEFLQDFGDLPLLVAGVSKLTHSTSGISASVTVEEAITGTKESVDCSGRGLCDTDDRVCTCEPEYDTSNGYNEEGRRGDCGYVITAVTHCPGEISCSGHGVCSGSPTYACDCSDGWEGADCSLKTCPFGKSWFMRPTADNVAHLTRTECSDMGTCDRVSGECACVDGFEGSACDRMSCPGAAAASSVEGEAGGGTYDDSDTACNGHGQCVTMAMLAEATDENGVATDYTYGGTPNDPLTWDHDMVQGCLCDDGYEGHDCSLRTCPYGDDPDTHSQDNEIQEVECFDADDDGQVVFMFRQAETSALEVSATEAEVEAAFEALSTLTDVAVSCDNGALCNSTVASTCTIEFLTELGDVPLVSASVSNIDSIAVSEFQTGTKEWTECSFKGLCDYSTGTCECFPGYGSSDGQNNKGSLGDCGHVLPFSGGLFETGVYAPVSRYPTITNLRSGNTAGTFDTADRTTDELAARLAELKNMQEEDPWAD</sequence>
<dbReference type="OrthoDB" id="442731at2759"/>
<dbReference type="EMBL" id="FN648000">
    <property type="protein sequence ID" value="CBN79759.1"/>
    <property type="molecule type" value="Genomic_DNA"/>
</dbReference>
<protein>
    <submittedName>
        <fullName evidence="7">Tenascin-like protein</fullName>
    </submittedName>
</protein>